<feature type="non-terminal residue" evidence="2">
    <location>
        <position position="1"/>
    </location>
</feature>
<evidence type="ECO:0000313" key="2">
    <source>
        <dbReference type="EMBL" id="SPP79767.1"/>
    </source>
</evidence>
<organism evidence="2 3">
    <name type="scientific">Drosophila guanche</name>
    <name type="common">Fruit fly</name>
    <dbReference type="NCBI Taxonomy" id="7266"/>
    <lineage>
        <taxon>Eukaryota</taxon>
        <taxon>Metazoa</taxon>
        <taxon>Ecdysozoa</taxon>
        <taxon>Arthropoda</taxon>
        <taxon>Hexapoda</taxon>
        <taxon>Insecta</taxon>
        <taxon>Pterygota</taxon>
        <taxon>Neoptera</taxon>
        <taxon>Endopterygota</taxon>
        <taxon>Diptera</taxon>
        <taxon>Brachycera</taxon>
        <taxon>Muscomorpha</taxon>
        <taxon>Ephydroidea</taxon>
        <taxon>Drosophilidae</taxon>
        <taxon>Drosophila</taxon>
        <taxon>Sophophora</taxon>
    </lineage>
</organism>
<dbReference type="EMBL" id="OUUW01000004">
    <property type="protein sequence ID" value="SPP79767.1"/>
    <property type="molecule type" value="Genomic_DNA"/>
</dbReference>
<reference evidence="3" key="1">
    <citation type="submission" date="2018-01" db="EMBL/GenBank/DDBJ databases">
        <authorList>
            <person name="Alioto T."/>
            <person name="Alioto T."/>
        </authorList>
    </citation>
    <scope>NUCLEOTIDE SEQUENCE [LARGE SCALE GENOMIC DNA]</scope>
</reference>
<feature type="region of interest" description="Disordered" evidence="1">
    <location>
        <begin position="1"/>
        <end position="21"/>
    </location>
</feature>
<name>A0A3B0JBN5_DROGU</name>
<dbReference type="AlphaFoldDB" id="A0A3B0JBN5"/>
<protein>
    <submittedName>
        <fullName evidence="2">Uncharacterized protein</fullName>
    </submittedName>
</protein>
<sequence length="127" mass="14242">MTKEHKPNPSPSPTSYPLADPRTWRNKMKIDFHFNDFTHGRPCSYMGRGVGGGGWQECGLRTACVFSCAFFCHSCILRAPHAAASVCVLDHFLYLCMNWSPCKSIFMCICICGYIFLNCLACNQIST</sequence>
<accession>A0A3B0JBN5</accession>
<feature type="non-terminal residue" evidence="2">
    <location>
        <position position="127"/>
    </location>
</feature>
<dbReference type="Proteomes" id="UP000268350">
    <property type="component" value="Unassembled WGS sequence"/>
</dbReference>
<gene>
    <name evidence="2" type="ORF">DGUA_6G012665</name>
</gene>
<evidence type="ECO:0000256" key="1">
    <source>
        <dbReference type="SAM" id="MobiDB-lite"/>
    </source>
</evidence>
<proteinExistence type="predicted"/>
<evidence type="ECO:0000313" key="3">
    <source>
        <dbReference type="Proteomes" id="UP000268350"/>
    </source>
</evidence>
<keyword evidence="3" id="KW-1185">Reference proteome</keyword>